<dbReference type="AlphaFoldDB" id="A0A1C4UXX2"/>
<evidence type="ECO:0000313" key="3">
    <source>
        <dbReference type="Proteomes" id="UP000198228"/>
    </source>
</evidence>
<dbReference type="Proteomes" id="UP000198228">
    <property type="component" value="Chromosome I"/>
</dbReference>
<evidence type="ECO:0000313" key="2">
    <source>
        <dbReference type="EMBL" id="SCE76522.1"/>
    </source>
</evidence>
<sequence length="706" mass="72668">MRRIRTLLGVAVAGASVLAGLPGVSLAAPTAPYTALTVDLGEHRTRPVKQSGVYDPSNATMDAAAGADDVFRITASLPDTSYVRLDAAPPTGQSWTAGQTYETAKGRDSVRARLALNDERTLFCTTATGSLTVREVTRDATTQAVTAFAASYVYHCDGDPAALTGEIRWNSSVDYVAALPDPTTADFGKLDLGDRPTKSLIVRSRGSLPVTFGGAGLTGAGSGDFEIVSNYCSNRTVTVGNGCLLSVRPKSTRGGLTSAVLRLPADTVAGELAIPVRADVVDGAKGAYFPASPARLMDSRSGLGAPKAKLGPGRTVNLQVAGRGGVPASGVGAVVLNLTVTGPTSNSFLTAYPAGEQLPTASSINFAKGWLGSNNVTVKVGADGKVSIYNRNGYTDVVVDVVGFYAGTSLTPAGFTKRGQYQWFEPYRILDTRTTGKGPLPAGSAVAGWVDFKADVFGDFNPHVQALVLNITAVSPQQAGFLTAWSGEGSKPVASTVNYGAGKVVPNLAYVQTVPCPSGGCGGATGAPRYRVFTSATSHVVVDLVGVIDDGTVTDGLRLRPSAPKRIVDSRIGQGLVNALSAGETDKVTLDSHDGIQEDDQVLVMNMTAVSPEKNTVLTVWPADAGIAKPSASNLNPAAGQVVSNGVLGVLGPNGAFNVHNLSGQTPLVADLVGTFYLYPATAGSTLAGQSRQQVTATGVTEYARG</sequence>
<organism evidence="2 3">
    <name type="scientific">Micromonospora purpureochromogenes</name>
    <dbReference type="NCBI Taxonomy" id="47872"/>
    <lineage>
        <taxon>Bacteria</taxon>
        <taxon>Bacillati</taxon>
        <taxon>Actinomycetota</taxon>
        <taxon>Actinomycetes</taxon>
        <taxon>Micromonosporales</taxon>
        <taxon>Micromonosporaceae</taxon>
        <taxon>Micromonospora</taxon>
    </lineage>
</organism>
<gene>
    <name evidence="2" type="ORF">GA0074696_0706</name>
</gene>
<feature type="signal peptide" evidence="1">
    <location>
        <begin position="1"/>
        <end position="27"/>
    </location>
</feature>
<name>A0A1C4UXX2_9ACTN</name>
<proteinExistence type="predicted"/>
<dbReference type="GO" id="GO:0005975">
    <property type="term" value="P:carbohydrate metabolic process"/>
    <property type="evidence" value="ECO:0007669"/>
    <property type="project" value="UniProtKB-ARBA"/>
</dbReference>
<accession>A0A1C4UXX2</accession>
<evidence type="ECO:0000256" key="1">
    <source>
        <dbReference type="SAM" id="SignalP"/>
    </source>
</evidence>
<dbReference type="EMBL" id="LT607410">
    <property type="protein sequence ID" value="SCE76522.1"/>
    <property type="molecule type" value="Genomic_DNA"/>
</dbReference>
<dbReference type="Gene3D" id="2.60.40.10">
    <property type="entry name" value="Immunoglobulins"/>
    <property type="match status" value="1"/>
</dbReference>
<dbReference type="InterPro" id="IPR013783">
    <property type="entry name" value="Ig-like_fold"/>
</dbReference>
<feature type="chain" id="PRO_5008705296" evidence="1">
    <location>
        <begin position="28"/>
        <end position="706"/>
    </location>
</feature>
<keyword evidence="1" id="KW-0732">Signal</keyword>
<protein>
    <submittedName>
        <fullName evidence="2">Uncharacterized protein</fullName>
    </submittedName>
</protein>
<reference evidence="2 3" key="1">
    <citation type="submission" date="2016-06" db="EMBL/GenBank/DDBJ databases">
        <authorList>
            <person name="Kjaerup R.B."/>
            <person name="Dalgaard T.S."/>
            <person name="Juul-Madsen H.R."/>
        </authorList>
    </citation>
    <scope>NUCLEOTIDE SEQUENCE [LARGE SCALE GENOMIC DNA]</scope>
    <source>
        <strain evidence="2 3">DSM 43821</strain>
    </source>
</reference>